<dbReference type="GO" id="GO:0000287">
    <property type="term" value="F:magnesium ion binding"/>
    <property type="evidence" value="ECO:0007669"/>
    <property type="project" value="UniProtKB-UniRule"/>
</dbReference>
<dbReference type="Proteomes" id="UP000289841">
    <property type="component" value="Chromosome"/>
</dbReference>
<feature type="binding site" evidence="2">
    <location>
        <position position="65"/>
    </location>
    <ligand>
        <name>substrate</name>
    </ligand>
</feature>
<dbReference type="Pfam" id="PF01255">
    <property type="entry name" value="Prenyltransf"/>
    <property type="match status" value="1"/>
</dbReference>
<evidence type="ECO:0000313" key="4">
    <source>
        <dbReference type="EMBL" id="VEU80543.1"/>
    </source>
</evidence>
<keyword evidence="3" id="KW-0812">Transmembrane</keyword>
<name>A0A449BDL0_HAPAX</name>
<dbReference type="HAMAP" id="MF_01139">
    <property type="entry name" value="ISPT"/>
    <property type="match status" value="1"/>
</dbReference>
<feature type="binding site" evidence="2">
    <location>
        <begin position="17"/>
        <end position="20"/>
    </location>
    <ligand>
        <name>substrate</name>
    </ligand>
</feature>
<comment type="subunit">
    <text evidence="2">Homodimer.</text>
</comment>
<dbReference type="OrthoDB" id="4191603at2"/>
<keyword evidence="2" id="KW-0460">Magnesium</keyword>
<evidence type="ECO:0000256" key="3">
    <source>
        <dbReference type="SAM" id="Phobius"/>
    </source>
</evidence>
<feature type="binding site" evidence="2">
    <location>
        <position position="29"/>
    </location>
    <ligand>
        <name>substrate</name>
    </ligand>
</feature>
<evidence type="ECO:0000256" key="2">
    <source>
        <dbReference type="HAMAP-Rule" id="MF_01139"/>
    </source>
</evidence>
<dbReference type="GO" id="GO:0045547">
    <property type="term" value="F:ditrans,polycis-polyprenyl diphosphate synthase [(2E,6E)-farnesyl diphosphate specific] activity"/>
    <property type="evidence" value="ECO:0007669"/>
    <property type="project" value="TreeGrafter"/>
</dbReference>
<keyword evidence="3" id="KW-0472">Membrane</keyword>
<dbReference type="PANTHER" id="PTHR10291">
    <property type="entry name" value="DEHYDRODOLICHYL DIPHOSPHATE SYNTHASE FAMILY MEMBER"/>
    <property type="match status" value="1"/>
</dbReference>
<dbReference type="STRING" id="1278311.GCA_000428705_00533"/>
<reference evidence="4 5" key="1">
    <citation type="submission" date="2019-01" db="EMBL/GenBank/DDBJ databases">
        <authorList>
            <consortium name="Pathogen Informatics"/>
        </authorList>
    </citation>
    <scope>NUCLEOTIDE SEQUENCE [LARGE SCALE GENOMIC DNA]</scope>
    <source>
        <strain evidence="4 5">NCTC10138</strain>
    </source>
</reference>
<feature type="binding site" evidence="2">
    <location>
        <position position="33"/>
    </location>
    <ligand>
        <name>substrate</name>
    </ligand>
</feature>
<feature type="binding site" evidence="2">
    <location>
        <position position="67"/>
    </location>
    <ligand>
        <name>substrate</name>
    </ligand>
</feature>
<dbReference type="EMBL" id="LR215048">
    <property type="protein sequence ID" value="VEU80543.1"/>
    <property type="molecule type" value="Genomic_DNA"/>
</dbReference>
<dbReference type="KEGG" id="aaxa:NCTC10138_00919"/>
<feature type="transmembrane region" description="Helical" evidence="3">
    <location>
        <begin position="251"/>
        <end position="268"/>
    </location>
</feature>
<dbReference type="PROSITE" id="PS01066">
    <property type="entry name" value="UPP_SYNTHASE"/>
    <property type="match status" value="1"/>
</dbReference>
<dbReference type="InterPro" id="IPR018520">
    <property type="entry name" value="UPP_synth-like_CS"/>
</dbReference>
<dbReference type="CDD" id="cd00475">
    <property type="entry name" value="Cis_IPPS"/>
    <property type="match status" value="1"/>
</dbReference>
<evidence type="ECO:0000256" key="1">
    <source>
        <dbReference type="ARBA" id="ARBA00022679"/>
    </source>
</evidence>
<comment type="function">
    <text evidence="2">Catalyzes the condensation of isopentenyl diphosphate (IPP) with allylic pyrophosphates generating different type of terpenoids.</text>
</comment>
<keyword evidence="5" id="KW-1185">Reference proteome</keyword>
<feature type="binding site" evidence="2">
    <location>
        <position position="190"/>
    </location>
    <ligand>
        <name>Mg(2+)</name>
        <dbReference type="ChEBI" id="CHEBI:18420"/>
    </ligand>
</feature>
<dbReference type="InterPro" id="IPR001441">
    <property type="entry name" value="UPP_synth-like"/>
</dbReference>
<dbReference type="PANTHER" id="PTHR10291:SF0">
    <property type="entry name" value="DEHYDRODOLICHYL DIPHOSPHATE SYNTHASE 2"/>
    <property type="match status" value="1"/>
</dbReference>
<dbReference type="NCBIfam" id="TIGR00055">
    <property type="entry name" value="uppS"/>
    <property type="match status" value="1"/>
</dbReference>
<keyword evidence="3" id="KW-1133">Transmembrane helix</keyword>
<feature type="binding site" evidence="2">
    <location>
        <begin position="177"/>
        <end position="179"/>
    </location>
    <ligand>
        <name>substrate</name>
    </ligand>
</feature>
<dbReference type="Gene3D" id="3.40.1180.10">
    <property type="entry name" value="Decaprenyl diphosphate synthase-like"/>
    <property type="match status" value="1"/>
</dbReference>
<accession>A0A449BDL0</accession>
<dbReference type="EC" id="2.5.1.-" evidence="2"/>
<sequence>MKKTLNVPNHVAIIMDGNGRWAKKRLLPRSTGHYFGGMNVQKIANYANNIGIKVLTLYAFSTENWNRPVDEVNFLMTKPIEIVTPKIDSIVKSNIKIIFIGRKDRVPKPLLSLMIKLESLTINNTGLLLNIAFDYGAYDELITAISKMKDSTIEELEKNLMISTPVDLLIRTSGEQRLSNFLLWQAAYAELYFTKKHWPAFTPKELSKAIIEFNKRDRRYGKIKWLKRSIDLFLYLYNKKVDSSTTESSTLFVYYIIILLFLLMYHIVF</sequence>
<evidence type="ECO:0000313" key="5">
    <source>
        <dbReference type="Proteomes" id="UP000289841"/>
    </source>
</evidence>
<feature type="binding site" evidence="2">
    <location>
        <position position="171"/>
    </location>
    <ligand>
        <name>substrate</name>
    </ligand>
</feature>
<feature type="active site" evidence="2">
    <location>
        <position position="16"/>
    </location>
</feature>
<proteinExistence type="inferred from homology"/>
<feature type="binding site" evidence="2">
    <location>
        <begin position="61"/>
        <end position="63"/>
    </location>
    <ligand>
        <name>substrate</name>
    </ligand>
</feature>
<protein>
    <recommendedName>
        <fullName evidence="2">Isoprenyl transferase</fullName>
        <ecNumber evidence="2">2.5.1.-</ecNumber>
    </recommendedName>
</protein>
<dbReference type="InterPro" id="IPR036424">
    <property type="entry name" value="UPP_synth-like_sf"/>
</dbReference>
<dbReference type="SUPFAM" id="SSF64005">
    <property type="entry name" value="Undecaprenyl diphosphate synthase"/>
    <property type="match status" value="1"/>
</dbReference>
<gene>
    <name evidence="4" type="primary">uppS</name>
    <name evidence="4" type="ORF">NCTC10138_00919</name>
</gene>
<dbReference type="GO" id="GO:0016094">
    <property type="term" value="P:polyprenol biosynthetic process"/>
    <property type="evidence" value="ECO:0007669"/>
    <property type="project" value="TreeGrafter"/>
</dbReference>
<dbReference type="AlphaFoldDB" id="A0A449BDL0"/>
<comment type="similarity">
    <text evidence="2">Belongs to the UPP synthase family.</text>
</comment>
<feature type="binding site" evidence="2">
    <location>
        <position position="16"/>
    </location>
    <ligand>
        <name>Mg(2+)</name>
        <dbReference type="ChEBI" id="CHEBI:18420"/>
    </ligand>
</feature>
<organism evidence="4 5">
    <name type="scientific">Haploplasma axanthum</name>
    <name type="common">Acholeplasma axanthum</name>
    <dbReference type="NCBI Taxonomy" id="29552"/>
    <lineage>
        <taxon>Bacteria</taxon>
        <taxon>Bacillati</taxon>
        <taxon>Mycoplasmatota</taxon>
        <taxon>Mollicutes</taxon>
        <taxon>Acholeplasmatales</taxon>
        <taxon>Acholeplasmataceae</taxon>
        <taxon>Haploplasma</taxon>
    </lineage>
</organism>
<comment type="cofactor">
    <cofactor evidence="2">
        <name>Mg(2+)</name>
        <dbReference type="ChEBI" id="CHEBI:18420"/>
    </cofactor>
    <text evidence="2">Binds 2 magnesium ions per subunit.</text>
</comment>
<keyword evidence="2" id="KW-0479">Metal-binding</keyword>
<keyword evidence="1 2" id="KW-0808">Transferase</keyword>
<feature type="active site" description="Proton acceptor" evidence="2">
    <location>
        <position position="64"/>
    </location>
</feature>
<feature type="binding site" evidence="2">
    <location>
        <position position="21"/>
    </location>
    <ligand>
        <name>substrate</name>
    </ligand>
</feature>